<evidence type="ECO:0000313" key="6">
    <source>
        <dbReference type="Proteomes" id="UP001304419"/>
    </source>
</evidence>
<dbReference type="GO" id="GO:0003677">
    <property type="term" value="F:DNA binding"/>
    <property type="evidence" value="ECO:0007669"/>
    <property type="project" value="UniProtKB-KW"/>
</dbReference>
<dbReference type="Gene3D" id="1.10.150.690">
    <property type="entry name" value="DUF2063"/>
    <property type="match status" value="1"/>
</dbReference>
<evidence type="ECO:0000313" key="4">
    <source>
        <dbReference type="EMBL" id="WOX29973.1"/>
    </source>
</evidence>
<keyword evidence="4" id="KW-0238">DNA-binding</keyword>
<evidence type="ECO:0000313" key="3">
    <source>
        <dbReference type="EMBL" id="NLR20538.1"/>
    </source>
</evidence>
<evidence type="ECO:0000259" key="2">
    <source>
        <dbReference type="Pfam" id="PF22106"/>
    </source>
</evidence>
<proteinExistence type="predicted"/>
<dbReference type="AlphaFoldDB" id="A0A8I2H022"/>
<dbReference type="EMBL" id="WEIA01000002">
    <property type="protein sequence ID" value="NLR20538.1"/>
    <property type="molecule type" value="Genomic_DNA"/>
</dbReference>
<dbReference type="EMBL" id="CP137578">
    <property type="protein sequence ID" value="WOX29973.1"/>
    <property type="molecule type" value="Genomic_DNA"/>
</dbReference>
<feature type="domain" description="Putative DNA-binding" evidence="1">
    <location>
        <begin position="5"/>
        <end position="91"/>
    </location>
</feature>
<organism evidence="3 5">
    <name type="scientific">Pseudoalteromonas maricaloris</name>
    <dbReference type="NCBI Taxonomy" id="184924"/>
    <lineage>
        <taxon>Bacteria</taxon>
        <taxon>Pseudomonadati</taxon>
        <taxon>Pseudomonadota</taxon>
        <taxon>Gammaproteobacteria</taxon>
        <taxon>Alteromonadales</taxon>
        <taxon>Pseudoalteromonadaceae</taxon>
        <taxon>Pseudoalteromonas</taxon>
    </lineage>
</organism>
<accession>A0A8I2H022</accession>
<dbReference type="InterPro" id="IPR054098">
    <property type="entry name" value="NGO1945-like_C"/>
</dbReference>
<evidence type="ECO:0000259" key="1">
    <source>
        <dbReference type="Pfam" id="PF09836"/>
    </source>
</evidence>
<dbReference type="Gene3D" id="3.90.930.50">
    <property type="match status" value="1"/>
</dbReference>
<evidence type="ECO:0000313" key="5">
    <source>
        <dbReference type="Proteomes" id="UP000646877"/>
    </source>
</evidence>
<dbReference type="Pfam" id="PF09836">
    <property type="entry name" value="DUF2063"/>
    <property type="match status" value="1"/>
</dbReference>
<reference evidence="4 6" key="2">
    <citation type="submission" date="2023-10" db="EMBL/GenBank/DDBJ databases">
        <title>To unveil natural product biosynthetic capacity in Pseudoalteromonas.</title>
        <authorList>
            <person name="Wang J."/>
        </authorList>
    </citation>
    <scope>NUCLEOTIDE SEQUENCE [LARGE SCALE GENOMIC DNA]</scope>
    <source>
        <strain evidence="4 6">DSM 15914</strain>
    </source>
</reference>
<feature type="domain" description="NGO1945-like C-terminal" evidence="2">
    <location>
        <begin position="145"/>
        <end position="238"/>
    </location>
</feature>
<dbReference type="RefSeq" id="WP_039492459.1">
    <property type="nucleotide sequence ID" value="NZ_CBCSDF010000002.1"/>
</dbReference>
<gene>
    <name evidence="3" type="ORF">F9Y85_04250</name>
    <name evidence="4" type="ORF">R5H13_06820</name>
</gene>
<dbReference type="Pfam" id="PF22106">
    <property type="entry name" value="NGO1945_C"/>
    <property type="match status" value="1"/>
</dbReference>
<sequence length="249" mass="28617">MSFVETQQQFMAHIRDPDNHPAPEGIEARRLRIYQELFFNNVEGFVSSAFPVLKSLYTNEDWLTLIRLFFAKHDCHSPYFLEISKEFLQFLQTEYEPTEVDPEFLLELAHYEWLELDVATTVEAEHELSIEVQALADVEISLASTARVSHYQYPVHQISETFRPTKTAGQTFSFALYRDEDDDVQFVALNPMTALMLSVIEANDGMQLTDIVNVIAQQVPQFTVEQLHQGAQHTLAEFADLGIIKTKNL</sequence>
<protein>
    <submittedName>
        <fullName evidence="4">DNA-binding domain-containing protein</fullName>
    </submittedName>
    <submittedName>
        <fullName evidence="3">DUF2063 domain-containing protein</fullName>
    </submittedName>
</protein>
<keyword evidence="6" id="KW-1185">Reference proteome</keyword>
<dbReference type="Proteomes" id="UP001304419">
    <property type="component" value="Chromosome 1"/>
</dbReference>
<dbReference type="InterPro" id="IPR018640">
    <property type="entry name" value="DUF2063"/>
</dbReference>
<reference evidence="3" key="1">
    <citation type="submission" date="2019-10" db="EMBL/GenBank/DDBJ databases">
        <authorList>
            <person name="Paulsen S."/>
        </authorList>
    </citation>
    <scope>NUCLEOTIDE SEQUENCE</scope>
    <source>
        <strain evidence="3">LMG 19692</strain>
    </source>
</reference>
<dbReference type="Proteomes" id="UP000646877">
    <property type="component" value="Unassembled WGS sequence"/>
</dbReference>
<name>A0A8I2H022_9GAMM</name>
<dbReference type="InterPro" id="IPR044922">
    <property type="entry name" value="DUF2063_N_sf"/>
</dbReference>